<evidence type="ECO:0000313" key="3">
    <source>
        <dbReference type="Proteomes" id="UP001303946"/>
    </source>
</evidence>
<keyword evidence="3" id="KW-1185">Reference proteome</keyword>
<feature type="signal peptide" evidence="1">
    <location>
        <begin position="1"/>
        <end position="21"/>
    </location>
</feature>
<dbReference type="Proteomes" id="UP001303946">
    <property type="component" value="Chromosome"/>
</dbReference>
<organism evidence="2 3">
    <name type="scientific">Piscinibacter gummiphilus</name>
    <dbReference type="NCBI Taxonomy" id="946333"/>
    <lineage>
        <taxon>Bacteria</taxon>
        <taxon>Pseudomonadati</taxon>
        <taxon>Pseudomonadota</taxon>
        <taxon>Betaproteobacteria</taxon>
        <taxon>Burkholderiales</taxon>
        <taxon>Sphaerotilaceae</taxon>
        <taxon>Piscinibacter</taxon>
    </lineage>
</organism>
<protein>
    <recommendedName>
        <fullName evidence="4">Lipoprotein</fullName>
    </recommendedName>
</protein>
<accession>A0ABZ0CUB3</accession>
<dbReference type="EMBL" id="CP136336">
    <property type="protein sequence ID" value="WOB08552.1"/>
    <property type="molecule type" value="Genomic_DNA"/>
</dbReference>
<sequence length="276" mass="28319">MTFTRPTLAATLLAALVTACGGGGDDASSSSSQETAQSTRGVVVVDESARAQATVLSSARLVFAIHGASGSSSCAGGGSVSFIATAGPSGNLFNGAPDTGETYTIQFSSCRSTTDNSVVNGALTLTVNSAIGDNLSVSTESHLSVLQQDRTLQFDGSSTLSHTVQASGSTQVTTDRWQSPSVGITSTHGNRITRLSLTQVDLIHTQTTTNGVVTGSSHQGTLTMGYSGWLGDWSATIGTQGVVSFNANGVRLGGLWLITLPRHLIWLVPILVIEAD</sequence>
<evidence type="ECO:0008006" key="4">
    <source>
        <dbReference type="Google" id="ProtNLM"/>
    </source>
</evidence>
<keyword evidence="1" id="KW-0732">Signal</keyword>
<dbReference type="PROSITE" id="PS51257">
    <property type="entry name" value="PROKAR_LIPOPROTEIN"/>
    <property type="match status" value="1"/>
</dbReference>
<name>A0ABZ0CUB3_9BURK</name>
<feature type="chain" id="PRO_5046252064" description="Lipoprotein" evidence="1">
    <location>
        <begin position="22"/>
        <end position="276"/>
    </location>
</feature>
<gene>
    <name evidence="2" type="ORF">RXV79_00530</name>
</gene>
<reference evidence="2 3" key="1">
    <citation type="submission" date="2023-10" db="EMBL/GenBank/DDBJ databases">
        <title>Bacteria for the degradation of biodegradable plastic PBAT(Polybutylene adipate terephthalate).</title>
        <authorList>
            <person name="Weon H.-Y."/>
            <person name="Yeon J."/>
        </authorList>
    </citation>
    <scope>NUCLEOTIDE SEQUENCE [LARGE SCALE GENOMIC DNA]</scope>
    <source>
        <strain evidence="2 3">SBD 7-3</strain>
    </source>
</reference>
<evidence type="ECO:0000256" key="1">
    <source>
        <dbReference type="SAM" id="SignalP"/>
    </source>
</evidence>
<dbReference type="RefSeq" id="WP_316701327.1">
    <property type="nucleotide sequence ID" value="NZ_CP136336.1"/>
</dbReference>
<proteinExistence type="predicted"/>
<evidence type="ECO:0000313" key="2">
    <source>
        <dbReference type="EMBL" id="WOB08552.1"/>
    </source>
</evidence>